<evidence type="ECO:0000313" key="2">
    <source>
        <dbReference type="Proteomes" id="UP000801492"/>
    </source>
</evidence>
<accession>A0A8K0CLL9</accession>
<organism evidence="1 2">
    <name type="scientific">Ignelater luminosus</name>
    <name type="common">Cucubano</name>
    <name type="synonym">Pyrophorus luminosus</name>
    <dbReference type="NCBI Taxonomy" id="2038154"/>
    <lineage>
        <taxon>Eukaryota</taxon>
        <taxon>Metazoa</taxon>
        <taxon>Ecdysozoa</taxon>
        <taxon>Arthropoda</taxon>
        <taxon>Hexapoda</taxon>
        <taxon>Insecta</taxon>
        <taxon>Pterygota</taxon>
        <taxon>Neoptera</taxon>
        <taxon>Endopterygota</taxon>
        <taxon>Coleoptera</taxon>
        <taxon>Polyphaga</taxon>
        <taxon>Elateriformia</taxon>
        <taxon>Elateroidea</taxon>
        <taxon>Elateridae</taxon>
        <taxon>Agrypninae</taxon>
        <taxon>Pyrophorini</taxon>
        <taxon>Ignelater</taxon>
    </lineage>
</organism>
<evidence type="ECO:0000313" key="1">
    <source>
        <dbReference type="EMBL" id="KAF2889659.1"/>
    </source>
</evidence>
<name>A0A8K0CLL9_IGNLU</name>
<proteinExistence type="predicted"/>
<protein>
    <submittedName>
        <fullName evidence="1">Uncharacterized protein</fullName>
    </submittedName>
</protein>
<dbReference type="OrthoDB" id="10038071at2759"/>
<dbReference type="PANTHER" id="PTHR46409">
    <property type="entry name" value="HTH PSQ-TYPE DOMAIN-CONTAINING PROTEIN"/>
    <property type="match status" value="1"/>
</dbReference>
<gene>
    <name evidence="1" type="ORF">ILUMI_16514</name>
</gene>
<dbReference type="Proteomes" id="UP000801492">
    <property type="component" value="Unassembled WGS sequence"/>
</dbReference>
<dbReference type="PANTHER" id="PTHR46409:SF1">
    <property type="entry name" value="HTH PSQ-TYPE DOMAIN-CONTAINING PROTEIN"/>
    <property type="match status" value="1"/>
</dbReference>
<keyword evidence="2" id="KW-1185">Reference proteome</keyword>
<dbReference type="EMBL" id="VTPC01064086">
    <property type="protein sequence ID" value="KAF2889659.1"/>
    <property type="molecule type" value="Genomic_DNA"/>
</dbReference>
<comment type="caution">
    <text evidence="1">The sequence shown here is derived from an EMBL/GenBank/DDBJ whole genome shotgun (WGS) entry which is preliminary data.</text>
</comment>
<dbReference type="AlphaFoldDB" id="A0A8K0CLL9"/>
<reference evidence="1" key="1">
    <citation type="submission" date="2019-08" db="EMBL/GenBank/DDBJ databases">
        <title>The genome of the North American firefly Photinus pyralis.</title>
        <authorList>
            <consortium name="Photinus pyralis genome working group"/>
            <person name="Fallon T.R."/>
            <person name="Sander Lower S.E."/>
            <person name="Weng J.-K."/>
        </authorList>
    </citation>
    <scope>NUCLEOTIDE SEQUENCE</scope>
    <source>
        <strain evidence="1">TRF0915ILg1</strain>
        <tissue evidence="1">Whole body</tissue>
    </source>
</reference>
<sequence length="279" mass="32201">MVHSRWLTSANRILRPYVSTFNPSENLQLLVNYVVKVYAPIWFLIKQNTSLKDEPKHIFQLIMYSRSLPKNLRSVVDSVIEINAFFAHPENLLASMLFDDREHILELALQRIIKAREAESSTKRRIFKPPKINFSARDYTEIIVWQECQVTPPPGWVSVTARGRDDGKMERTLFMDLLGAMDTAHETESLVTFDRVPKSFSERELDTALKKTVSSEMVNLEEIEEEARENLVLSDSEHFGRKDAINAVYPLGKLRKLHKCKHSVVRFSRVGDNISVKEA</sequence>